<dbReference type="InterPro" id="IPR011051">
    <property type="entry name" value="RmlC_Cupin_sf"/>
</dbReference>
<dbReference type="Pfam" id="PF05899">
    <property type="entry name" value="Cupin_3"/>
    <property type="match status" value="1"/>
</dbReference>
<dbReference type="AlphaFoldDB" id="A0A6J7L9I7"/>
<gene>
    <name evidence="2" type="ORF">UFOPK3662_03587</name>
</gene>
<name>A0A6J7L9I7_9ZZZZ</name>
<dbReference type="InterPro" id="IPR008579">
    <property type="entry name" value="UGlyAH_Cupin_dom"/>
</dbReference>
<dbReference type="PANTHER" id="PTHR40943">
    <property type="entry name" value="CYTOPLASMIC PROTEIN-RELATED"/>
    <property type="match status" value="1"/>
</dbReference>
<feature type="domain" description="(S)-ureidoglycine aminohydrolase cupin" evidence="1">
    <location>
        <begin position="39"/>
        <end position="105"/>
    </location>
</feature>
<reference evidence="2" key="1">
    <citation type="submission" date="2020-05" db="EMBL/GenBank/DDBJ databases">
        <authorList>
            <person name="Chiriac C."/>
            <person name="Salcher M."/>
            <person name="Ghai R."/>
            <person name="Kavagutti S V."/>
        </authorList>
    </citation>
    <scope>NUCLEOTIDE SEQUENCE</scope>
</reference>
<evidence type="ECO:0000259" key="1">
    <source>
        <dbReference type="Pfam" id="PF05899"/>
    </source>
</evidence>
<dbReference type="PANTHER" id="PTHR40943:SF1">
    <property type="entry name" value="CYTOPLASMIC PROTEIN"/>
    <property type="match status" value="1"/>
</dbReference>
<dbReference type="Gene3D" id="2.60.120.10">
    <property type="entry name" value="Jelly Rolls"/>
    <property type="match status" value="1"/>
</dbReference>
<organism evidence="2">
    <name type="scientific">freshwater metagenome</name>
    <dbReference type="NCBI Taxonomy" id="449393"/>
    <lineage>
        <taxon>unclassified sequences</taxon>
        <taxon>metagenomes</taxon>
        <taxon>ecological metagenomes</taxon>
    </lineage>
</organism>
<dbReference type="SUPFAM" id="SSF51182">
    <property type="entry name" value="RmlC-like cupins"/>
    <property type="match status" value="1"/>
</dbReference>
<dbReference type="InterPro" id="IPR014710">
    <property type="entry name" value="RmlC-like_jellyroll"/>
</dbReference>
<sequence>MQRMLDVDEPCRLTPVEPSTVVEGDPYAGSRALAAVAGAEVGVWEMTPGTATDVEVDEVFVVLSGSATVEFEDGTALELGPSSTVRLRAGDRTTWTVRETLRKVYFTGMEP</sequence>
<dbReference type="EMBL" id="CAFBMW010000048">
    <property type="protein sequence ID" value="CAB4964687.1"/>
    <property type="molecule type" value="Genomic_DNA"/>
</dbReference>
<accession>A0A6J7L9I7</accession>
<proteinExistence type="predicted"/>
<protein>
    <submittedName>
        <fullName evidence="2">Unannotated protein</fullName>
    </submittedName>
</protein>
<evidence type="ECO:0000313" key="2">
    <source>
        <dbReference type="EMBL" id="CAB4964687.1"/>
    </source>
</evidence>